<comment type="caution">
    <text evidence="2">The sequence shown here is derived from an EMBL/GenBank/DDBJ whole genome shotgun (WGS) entry which is preliminary data.</text>
</comment>
<keyword evidence="3" id="KW-1185">Reference proteome</keyword>
<dbReference type="Proteomes" id="UP000887013">
    <property type="component" value="Unassembled WGS sequence"/>
</dbReference>
<accession>A0A8X6P3G4</accession>
<proteinExistence type="predicted"/>
<organism evidence="2 3">
    <name type="scientific">Nephila pilipes</name>
    <name type="common">Giant wood spider</name>
    <name type="synonym">Nephila maculata</name>
    <dbReference type="NCBI Taxonomy" id="299642"/>
    <lineage>
        <taxon>Eukaryota</taxon>
        <taxon>Metazoa</taxon>
        <taxon>Ecdysozoa</taxon>
        <taxon>Arthropoda</taxon>
        <taxon>Chelicerata</taxon>
        <taxon>Arachnida</taxon>
        <taxon>Araneae</taxon>
        <taxon>Araneomorphae</taxon>
        <taxon>Entelegynae</taxon>
        <taxon>Araneoidea</taxon>
        <taxon>Nephilidae</taxon>
        <taxon>Nephila</taxon>
    </lineage>
</organism>
<protein>
    <submittedName>
        <fullName evidence="2">BAH and coiled-coil domain-containing protein 1</fullName>
    </submittedName>
</protein>
<dbReference type="OrthoDB" id="6413175at2759"/>
<feature type="compositionally biased region" description="Polar residues" evidence="1">
    <location>
        <begin position="24"/>
        <end position="37"/>
    </location>
</feature>
<dbReference type="EMBL" id="BMAW01065223">
    <property type="protein sequence ID" value="GFT49406.1"/>
    <property type="molecule type" value="Genomic_DNA"/>
</dbReference>
<feature type="non-terminal residue" evidence="2">
    <location>
        <position position="71"/>
    </location>
</feature>
<dbReference type="AlphaFoldDB" id="A0A8X6P3G4"/>
<evidence type="ECO:0000256" key="1">
    <source>
        <dbReference type="SAM" id="MobiDB-lite"/>
    </source>
</evidence>
<reference evidence="2" key="1">
    <citation type="submission" date="2020-08" db="EMBL/GenBank/DDBJ databases">
        <title>Multicomponent nature underlies the extraordinary mechanical properties of spider dragline silk.</title>
        <authorList>
            <person name="Kono N."/>
            <person name="Nakamura H."/>
            <person name="Mori M."/>
            <person name="Yoshida Y."/>
            <person name="Ohtoshi R."/>
            <person name="Malay A.D."/>
            <person name="Moran D.A.P."/>
            <person name="Tomita M."/>
            <person name="Numata K."/>
            <person name="Arakawa K."/>
        </authorList>
    </citation>
    <scope>NUCLEOTIDE SEQUENCE</scope>
</reference>
<name>A0A8X6P3G4_NEPPI</name>
<sequence length="71" mass="7588">MEARHDLSVDHARLLSTGGGYTAMDNSATGHPNSQQLRPPYGDLCRPPGTDASTLSAAYHSRYLASMPLTT</sequence>
<feature type="region of interest" description="Disordered" evidence="1">
    <location>
        <begin position="18"/>
        <end position="49"/>
    </location>
</feature>
<evidence type="ECO:0000313" key="3">
    <source>
        <dbReference type="Proteomes" id="UP000887013"/>
    </source>
</evidence>
<evidence type="ECO:0000313" key="2">
    <source>
        <dbReference type="EMBL" id="GFT49406.1"/>
    </source>
</evidence>
<gene>
    <name evidence="2" type="primary">Bahcc1_3</name>
    <name evidence="2" type="ORF">NPIL_13271</name>
</gene>